<evidence type="ECO:0000313" key="2">
    <source>
        <dbReference type="Proteomes" id="UP001066276"/>
    </source>
</evidence>
<protein>
    <submittedName>
        <fullName evidence="1">Uncharacterized protein</fullName>
    </submittedName>
</protein>
<organism evidence="1 2">
    <name type="scientific">Pleurodeles waltl</name>
    <name type="common">Iberian ribbed newt</name>
    <dbReference type="NCBI Taxonomy" id="8319"/>
    <lineage>
        <taxon>Eukaryota</taxon>
        <taxon>Metazoa</taxon>
        <taxon>Chordata</taxon>
        <taxon>Craniata</taxon>
        <taxon>Vertebrata</taxon>
        <taxon>Euteleostomi</taxon>
        <taxon>Amphibia</taxon>
        <taxon>Batrachia</taxon>
        <taxon>Caudata</taxon>
        <taxon>Salamandroidea</taxon>
        <taxon>Salamandridae</taxon>
        <taxon>Pleurodelinae</taxon>
        <taxon>Pleurodeles</taxon>
    </lineage>
</organism>
<dbReference type="AlphaFoldDB" id="A0AAV7SMF9"/>
<reference evidence="1" key="1">
    <citation type="journal article" date="2022" name="bioRxiv">
        <title>Sequencing and chromosome-scale assembly of the giantPleurodeles waltlgenome.</title>
        <authorList>
            <person name="Brown T."/>
            <person name="Elewa A."/>
            <person name="Iarovenko S."/>
            <person name="Subramanian E."/>
            <person name="Araus A.J."/>
            <person name="Petzold A."/>
            <person name="Susuki M."/>
            <person name="Suzuki K.-i.T."/>
            <person name="Hayashi T."/>
            <person name="Toyoda A."/>
            <person name="Oliveira C."/>
            <person name="Osipova E."/>
            <person name="Leigh N.D."/>
            <person name="Simon A."/>
            <person name="Yun M.H."/>
        </authorList>
    </citation>
    <scope>NUCLEOTIDE SEQUENCE</scope>
    <source>
        <strain evidence="1">20211129_DDA</strain>
        <tissue evidence="1">Liver</tissue>
    </source>
</reference>
<dbReference type="Proteomes" id="UP001066276">
    <property type="component" value="Chromosome 4_2"/>
</dbReference>
<keyword evidence="2" id="KW-1185">Reference proteome</keyword>
<gene>
    <name evidence="1" type="ORF">NDU88_005671</name>
</gene>
<comment type="caution">
    <text evidence="1">The sequence shown here is derived from an EMBL/GenBank/DDBJ whole genome shotgun (WGS) entry which is preliminary data.</text>
</comment>
<proteinExistence type="predicted"/>
<name>A0AAV7SMF9_PLEWA</name>
<evidence type="ECO:0000313" key="1">
    <source>
        <dbReference type="EMBL" id="KAJ1165243.1"/>
    </source>
</evidence>
<accession>A0AAV7SMF9</accession>
<sequence>MLKGATGKDKDWYVVQTVVRRGGCLDDPLGRGPDCGVNQEKSTPSLWEGSEEHTVSPEEVPWTCSPCPCGASALCDVCEWSTLGGSFWATPAGAGSIDCSARRFR</sequence>
<dbReference type="EMBL" id="JANPWB010000008">
    <property type="protein sequence ID" value="KAJ1165243.1"/>
    <property type="molecule type" value="Genomic_DNA"/>
</dbReference>